<dbReference type="Proteomes" id="UP001148313">
    <property type="component" value="Unassembled WGS sequence"/>
</dbReference>
<dbReference type="GO" id="GO:0016787">
    <property type="term" value="F:hydrolase activity"/>
    <property type="evidence" value="ECO:0007669"/>
    <property type="project" value="UniProtKB-KW"/>
</dbReference>
<keyword evidence="3" id="KW-0238">DNA-binding</keyword>
<name>A0ABT4VN94_9HYPH</name>
<evidence type="ECO:0000313" key="6">
    <source>
        <dbReference type="Proteomes" id="UP001148313"/>
    </source>
</evidence>
<comment type="similarity">
    <text evidence="1">Belongs to the type-I restriction system S methylase family.</text>
</comment>
<evidence type="ECO:0000256" key="3">
    <source>
        <dbReference type="ARBA" id="ARBA00023125"/>
    </source>
</evidence>
<sequence>MVVMEHWPEVRIGDLGDVFTGRTPSTDQPSYFGDKFPFITPGDMHQGKYARETGRGLSDEGAELLKRIRVPAEAVCVSCIGWQMGNAIMTDRPSFTNQQINTIVPRANVDPSFLFYSLRLRKDELLSLGSSTGVRTPILNKSAFSSLTVKTPPLPIQKRIAGILSAYDDLIAVNERRIAILEEMGRRVFEETLREANFPTATLETACVEIQSGRRPKGGIAGDGEVPSIGAENINGLAKHDFGKEKLIPRSFFDKMSKGKLRHGDVMMYKDGAHIGRLAMAWSGYPHKECAVNEHVFLLRSNRISPSFLYFWLSQSFMQQTIRGKNTNAAQPGLNQRAVLSLPIVLPSKNILNEFDLIVTPIMDLIFALAHTTINLRATRDLLLPRLISGQVDVSEAATLNTAAAG</sequence>
<keyword evidence="2" id="KW-0680">Restriction system</keyword>
<dbReference type="InterPro" id="IPR052021">
    <property type="entry name" value="Type-I_RS_S_subunit"/>
</dbReference>
<organism evidence="5 6">
    <name type="scientific">Hoeflea poritis</name>
    <dbReference type="NCBI Taxonomy" id="2993659"/>
    <lineage>
        <taxon>Bacteria</taxon>
        <taxon>Pseudomonadati</taxon>
        <taxon>Pseudomonadota</taxon>
        <taxon>Alphaproteobacteria</taxon>
        <taxon>Hyphomicrobiales</taxon>
        <taxon>Rhizobiaceae</taxon>
        <taxon>Hoeflea</taxon>
    </lineage>
</organism>
<dbReference type="Gene3D" id="3.90.220.20">
    <property type="entry name" value="DNA methylase specificity domains"/>
    <property type="match status" value="2"/>
</dbReference>
<feature type="domain" description="Type I restriction modification DNA specificity" evidence="4">
    <location>
        <begin position="4"/>
        <end position="182"/>
    </location>
</feature>
<keyword evidence="5" id="KW-0378">Hydrolase</keyword>
<keyword evidence="5" id="KW-0540">Nuclease</keyword>
<dbReference type="EMBL" id="JAPJZH010000006">
    <property type="protein sequence ID" value="MDA4846146.1"/>
    <property type="molecule type" value="Genomic_DNA"/>
</dbReference>
<comment type="caution">
    <text evidence="5">The sequence shown here is derived from an EMBL/GenBank/DDBJ whole genome shotgun (WGS) entry which is preliminary data.</text>
</comment>
<dbReference type="CDD" id="cd17516">
    <property type="entry name" value="RMtype1_S_HinAWORF1578P-TRD2-CR2_like"/>
    <property type="match status" value="1"/>
</dbReference>
<keyword evidence="6" id="KW-1185">Reference proteome</keyword>
<evidence type="ECO:0000313" key="5">
    <source>
        <dbReference type="EMBL" id="MDA4846146.1"/>
    </source>
</evidence>
<dbReference type="InterPro" id="IPR044946">
    <property type="entry name" value="Restrct_endonuc_typeI_TRD_sf"/>
</dbReference>
<keyword evidence="5" id="KW-0255">Endonuclease</keyword>
<protein>
    <submittedName>
        <fullName evidence="5">Restriction endonuclease subunit S</fullName>
        <ecNumber evidence="5">3.1.21.-</ecNumber>
    </submittedName>
</protein>
<dbReference type="InterPro" id="IPR000055">
    <property type="entry name" value="Restrct_endonuc_typeI_TRD"/>
</dbReference>
<evidence type="ECO:0000259" key="4">
    <source>
        <dbReference type="Pfam" id="PF01420"/>
    </source>
</evidence>
<dbReference type="RefSeq" id="WP_271089866.1">
    <property type="nucleotide sequence ID" value="NZ_JAPJZH010000006.1"/>
</dbReference>
<dbReference type="Pfam" id="PF01420">
    <property type="entry name" value="Methylase_S"/>
    <property type="match status" value="1"/>
</dbReference>
<accession>A0ABT4VN94</accession>
<dbReference type="SUPFAM" id="SSF116734">
    <property type="entry name" value="DNA methylase specificity domain"/>
    <property type="match status" value="2"/>
</dbReference>
<dbReference type="EC" id="3.1.21.-" evidence="5"/>
<dbReference type="PANTHER" id="PTHR30408:SF12">
    <property type="entry name" value="TYPE I RESTRICTION ENZYME MJAVIII SPECIFICITY SUBUNIT"/>
    <property type="match status" value="1"/>
</dbReference>
<evidence type="ECO:0000256" key="1">
    <source>
        <dbReference type="ARBA" id="ARBA00010923"/>
    </source>
</evidence>
<proteinExistence type="inferred from homology"/>
<reference evidence="5" key="1">
    <citation type="submission" date="2022-11" db="EMBL/GenBank/DDBJ databases">
        <title>Hoeflea poritis sp. nov., isolated from scleractinian coral Porites lutea.</title>
        <authorList>
            <person name="Zhang G."/>
            <person name="Wei Q."/>
            <person name="Cai L."/>
        </authorList>
    </citation>
    <scope>NUCLEOTIDE SEQUENCE</scope>
    <source>
        <strain evidence="5">E7-10</strain>
    </source>
</reference>
<dbReference type="PANTHER" id="PTHR30408">
    <property type="entry name" value="TYPE-1 RESTRICTION ENZYME ECOKI SPECIFICITY PROTEIN"/>
    <property type="match status" value="1"/>
</dbReference>
<evidence type="ECO:0000256" key="2">
    <source>
        <dbReference type="ARBA" id="ARBA00022747"/>
    </source>
</evidence>
<dbReference type="GO" id="GO:0004519">
    <property type="term" value="F:endonuclease activity"/>
    <property type="evidence" value="ECO:0007669"/>
    <property type="project" value="UniProtKB-KW"/>
</dbReference>
<gene>
    <name evidence="5" type="ORF">OOZ53_12345</name>
</gene>